<dbReference type="Proteomes" id="UP001055072">
    <property type="component" value="Unassembled WGS sequence"/>
</dbReference>
<evidence type="ECO:0000313" key="1">
    <source>
        <dbReference type="EMBL" id="KAI0089979.1"/>
    </source>
</evidence>
<sequence length="329" mass="36820">MQCLTHSNEYSKRPWVLFMIRSTLISRNVSSFCLKILKPNWVSNRFLYNTLTLLFFFCLLFSLDPRGYAINSEGRAGAGTRTKTVESVGDQTLAPQPTPLNYREAVGAFELVRPLSRDLANIGRMGLCGVSLRTKGLSYASLDEGFFLSMLVSRLPVPVFVSQARPATSLLPPQKRLKNLAQALKSRKNLMHSNRTPPSNHSSNRRHLLCFLLTVDIFRHTPPLGSFLLSSLRSLSTKHIFSASSHSRSHFSLSVSPCLVSIHPSIHPVTNTATHTPILSCHRNVIFNHTRTRKHDSPNCTPPSCSRLRSSSSSSSPIRFLVFFKKICL</sequence>
<gene>
    <name evidence="1" type="ORF">BDY19DRAFT_95274</name>
</gene>
<accession>A0ACB8U783</accession>
<proteinExistence type="predicted"/>
<comment type="caution">
    <text evidence="1">The sequence shown here is derived from an EMBL/GenBank/DDBJ whole genome shotgun (WGS) entry which is preliminary data.</text>
</comment>
<keyword evidence="2" id="KW-1185">Reference proteome</keyword>
<protein>
    <submittedName>
        <fullName evidence="1">Uncharacterized protein</fullName>
    </submittedName>
</protein>
<dbReference type="EMBL" id="MU274909">
    <property type="protein sequence ID" value="KAI0089979.1"/>
    <property type="molecule type" value="Genomic_DNA"/>
</dbReference>
<name>A0ACB8U783_9APHY</name>
<organism evidence="1 2">
    <name type="scientific">Irpex rosettiformis</name>
    <dbReference type="NCBI Taxonomy" id="378272"/>
    <lineage>
        <taxon>Eukaryota</taxon>
        <taxon>Fungi</taxon>
        <taxon>Dikarya</taxon>
        <taxon>Basidiomycota</taxon>
        <taxon>Agaricomycotina</taxon>
        <taxon>Agaricomycetes</taxon>
        <taxon>Polyporales</taxon>
        <taxon>Irpicaceae</taxon>
        <taxon>Irpex</taxon>
    </lineage>
</organism>
<reference evidence="1" key="1">
    <citation type="journal article" date="2021" name="Environ. Microbiol.">
        <title>Gene family expansions and transcriptome signatures uncover fungal adaptations to wood decay.</title>
        <authorList>
            <person name="Hage H."/>
            <person name="Miyauchi S."/>
            <person name="Viragh M."/>
            <person name="Drula E."/>
            <person name="Min B."/>
            <person name="Chaduli D."/>
            <person name="Navarro D."/>
            <person name="Favel A."/>
            <person name="Norest M."/>
            <person name="Lesage-Meessen L."/>
            <person name="Balint B."/>
            <person name="Merenyi Z."/>
            <person name="de Eugenio L."/>
            <person name="Morin E."/>
            <person name="Martinez A.T."/>
            <person name="Baldrian P."/>
            <person name="Stursova M."/>
            <person name="Martinez M.J."/>
            <person name="Novotny C."/>
            <person name="Magnuson J.K."/>
            <person name="Spatafora J.W."/>
            <person name="Maurice S."/>
            <person name="Pangilinan J."/>
            <person name="Andreopoulos W."/>
            <person name="LaButti K."/>
            <person name="Hundley H."/>
            <person name="Na H."/>
            <person name="Kuo A."/>
            <person name="Barry K."/>
            <person name="Lipzen A."/>
            <person name="Henrissat B."/>
            <person name="Riley R."/>
            <person name="Ahrendt S."/>
            <person name="Nagy L.G."/>
            <person name="Grigoriev I.V."/>
            <person name="Martin F."/>
            <person name="Rosso M.N."/>
        </authorList>
    </citation>
    <scope>NUCLEOTIDE SEQUENCE</scope>
    <source>
        <strain evidence="1">CBS 384.51</strain>
    </source>
</reference>
<evidence type="ECO:0000313" key="2">
    <source>
        <dbReference type="Proteomes" id="UP001055072"/>
    </source>
</evidence>